<protein>
    <submittedName>
        <fullName evidence="4">2-methylcitrate dehydratase</fullName>
    </submittedName>
</protein>
<name>A0AAU9DFR2_9BACT</name>
<accession>A0AAU9DFR2</accession>
<dbReference type="InterPro" id="IPR045336">
    <property type="entry name" value="MmgE_PrpD_N"/>
</dbReference>
<dbReference type="PANTHER" id="PTHR16943:SF8">
    <property type="entry name" value="2-METHYLCITRATE DEHYDRATASE"/>
    <property type="match status" value="1"/>
</dbReference>
<dbReference type="Pfam" id="PF19305">
    <property type="entry name" value="MmgE_PrpD_C"/>
    <property type="match status" value="1"/>
</dbReference>
<feature type="domain" description="MmgE/PrpD N-terminal" evidence="2">
    <location>
        <begin position="19"/>
        <end position="264"/>
    </location>
</feature>
<reference evidence="4 5" key="1">
    <citation type="submission" date="2021-12" db="EMBL/GenBank/DDBJ databases">
        <title>Genome sequencing of bacteria with rrn-lacking chromosome and rrn-plasmid.</title>
        <authorList>
            <person name="Anda M."/>
            <person name="Iwasaki W."/>
        </authorList>
    </citation>
    <scope>NUCLEOTIDE SEQUENCE [LARGE SCALE GENOMIC DNA]</scope>
    <source>
        <strain evidence="4 5">DSM 100852</strain>
    </source>
</reference>
<dbReference type="InterPro" id="IPR045337">
    <property type="entry name" value="MmgE_PrpD_C"/>
</dbReference>
<dbReference type="Proteomes" id="UP001348817">
    <property type="component" value="Chromosome"/>
</dbReference>
<evidence type="ECO:0000259" key="3">
    <source>
        <dbReference type="Pfam" id="PF19305"/>
    </source>
</evidence>
<dbReference type="InterPro" id="IPR042183">
    <property type="entry name" value="MmgE/PrpD_sf_1"/>
</dbReference>
<comment type="similarity">
    <text evidence="1">Belongs to the PrpD family.</text>
</comment>
<dbReference type="InterPro" id="IPR005656">
    <property type="entry name" value="MmgE_PrpD"/>
</dbReference>
<feature type="domain" description="MmgE/PrpD C-terminal" evidence="3">
    <location>
        <begin position="286"/>
        <end position="471"/>
    </location>
</feature>
<dbReference type="RefSeq" id="WP_338391409.1">
    <property type="nucleotide sequence ID" value="NZ_AP025314.1"/>
</dbReference>
<dbReference type="GO" id="GO:0016829">
    <property type="term" value="F:lyase activity"/>
    <property type="evidence" value="ECO:0007669"/>
    <property type="project" value="InterPro"/>
</dbReference>
<dbReference type="InterPro" id="IPR042188">
    <property type="entry name" value="MmgE/PrpD_sf_2"/>
</dbReference>
<dbReference type="InterPro" id="IPR036148">
    <property type="entry name" value="MmgE/PrpD_sf"/>
</dbReference>
<proteinExistence type="inferred from homology"/>
<dbReference type="Pfam" id="PF03972">
    <property type="entry name" value="MmgE_PrpD_N"/>
    <property type="match status" value="1"/>
</dbReference>
<gene>
    <name evidence="4" type="ORF">FUAX_22520</name>
</gene>
<keyword evidence="5" id="KW-1185">Reference proteome</keyword>
<dbReference type="EMBL" id="AP025314">
    <property type="protein sequence ID" value="BDD09820.1"/>
    <property type="molecule type" value="Genomic_DNA"/>
</dbReference>
<sequence>MKKHIVKTYPSKANLAKEEQLAWKLARMATDDVEISDEVVDMVINRIIDNASVAVASLNRTPIVNARAQALAHAKPGGATVFGHDTDKPVHAEWAAWANCVAVRELDYHDTFLAADYSHPGDNIPPVLAVAQQTNRDGKALLKGIVAAYEAHVDLVKGICLHEHKIDHVGHLCPAQAIGVATLLGLDTETVYQAIQQALHVSISTRQSRKGEISSWKAYVPGHGAKLAIEAVDRAMRGEKSPSPIYEGEDSVIAWILSGPEAEYTVPLPEQGEEKRAILETYTKEHSAEYQSQALIDLAFRMREQVKDFSQIESILIETSHHTHYVIGTGSNDPQKFDPYATRETLDHSIMYIFAVALEDGFWHHEKSYTPERAQRAETVDLWKKISTVEKPKWTELYHDKDPDKKAFGGRVIITLKDGFVIADELERANAHPAGARPFVRENYIQKFDTLTEGIITKEERDRFINLVERLPELTADEVKQLNVKVAPAYLKSNERKGIFDDNQSGISTGKEKELTAGA</sequence>
<evidence type="ECO:0000256" key="1">
    <source>
        <dbReference type="ARBA" id="ARBA00006174"/>
    </source>
</evidence>
<dbReference type="KEGG" id="fax:FUAX_22520"/>
<evidence type="ECO:0000313" key="4">
    <source>
        <dbReference type="EMBL" id="BDD09820.1"/>
    </source>
</evidence>
<organism evidence="4 5">
    <name type="scientific">Fulvitalea axinellae</name>
    <dbReference type="NCBI Taxonomy" id="1182444"/>
    <lineage>
        <taxon>Bacteria</taxon>
        <taxon>Pseudomonadati</taxon>
        <taxon>Bacteroidota</taxon>
        <taxon>Cytophagia</taxon>
        <taxon>Cytophagales</taxon>
        <taxon>Persicobacteraceae</taxon>
        <taxon>Fulvitalea</taxon>
    </lineage>
</organism>
<dbReference type="Gene3D" id="1.10.4100.10">
    <property type="entry name" value="2-methylcitrate dehydratase PrpD"/>
    <property type="match status" value="1"/>
</dbReference>
<dbReference type="SUPFAM" id="SSF103378">
    <property type="entry name" value="2-methylcitrate dehydratase PrpD"/>
    <property type="match status" value="1"/>
</dbReference>
<dbReference type="PANTHER" id="PTHR16943">
    <property type="entry name" value="2-METHYLCITRATE DEHYDRATASE-RELATED"/>
    <property type="match status" value="1"/>
</dbReference>
<evidence type="ECO:0000313" key="5">
    <source>
        <dbReference type="Proteomes" id="UP001348817"/>
    </source>
</evidence>
<dbReference type="AlphaFoldDB" id="A0AAU9DFR2"/>
<evidence type="ECO:0000259" key="2">
    <source>
        <dbReference type="Pfam" id="PF03972"/>
    </source>
</evidence>
<dbReference type="Gene3D" id="3.30.1330.120">
    <property type="entry name" value="2-methylcitrate dehydratase PrpD"/>
    <property type="match status" value="1"/>
</dbReference>